<gene>
    <name evidence="2" type="ORF">ACFOEV_19495</name>
</gene>
<keyword evidence="2" id="KW-0808">Transferase</keyword>
<dbReference type="PANTHER" id="PTHR12526:SF584">
    <property type="entry name" value="GLYCOSYLTRANSFERASE"/>
    <property type="match status" value="1"/>
</dbReference>
<feature type="domain" description="Glycosyl transferase family 1" evidence="1">
    <location>
        <begin position="224"/>
        <end position="369"/>
    </location>
</feature>
<comment type="caution">
    <text evidence="2">The sequence shown here is derived from an EMBL/GenBank/DDBJ whole genome shotgun (WGS) entry which is preliminary data.</text>
</comment>
<dbReference type="PANTHER" id="PTHR12526">
    <property type="entry name" value="GLYCOSYLTRANSFERASE"/>
    <property type="match status" value="1"/>
</dbReference>
<dbReference type="Gene3D" id="3.40.50.2000">
    <property type="entry name" value="Glycogen Phosphorylase B"/>
    <property type="match status" value="3"/>
</dbReference>
<accession>A0ABV7LTB8</accession>
<evidence type="ECO:0000313" key="2">
    <source>
        <dbReference type="EMBL" id="MFC3285787.1"/>
    </source>
</evidence>
<sequence length="403" mass="44879">MRNHTTTATRRILIVIRRLGIGGIEQATLTLANALANQGHDVHLLVLKGHPKQAPASNVTVHCRDFERQASRTLPGLAYLLLSRTLLKALLPGSGFVWQGRVVSRHFQEFLGDLETERGRFDQILLRGQGAFEMLWKVDDPRCWRVVEAVTGRFHQRLLCNWLTRTLYADKQVICVSHGVANELSTYLGDCRVPLQRLEVIHNAVPIAHVQQLSKAKVMPEISSPYLVHVARLVPVKQQSLLLEAYHRARQAGLDMPLVMIGGGSERTRLDAQAEQLGIDHQVHFLGQQENPYPWMARATALVLSSRCEGLGLVLIEALALGTPCIATDAPGGIREVLIEEQQRLIAEQTPESLAAKMLEAVNDPVNVQPAWAERFDEANICQRFLNLIAPTRVTSDTAMEMP</sequence>
<dbReference type="CDD" id="cd03811">
    <property type="entry name" value="GT4_GT28_WabH-like"/>
    <property type="match status" value="1"/>
</dbReference>
<dbReference type="EC" id="2.4.-.-" evidence="2"/>
<proteinExistence type="predicted"/>
<evidence type="ECO:0000259" key="1">
    <source>
        <dbReference type="Pfam" id="PF00534"/>
    </source>
</evidence>
<name>A0ABV7LTB8_9GAMM</name>
<keyword evidence="2" id="KW-0328">Glycosyltransferase</keyword>
<dbReference type="SUPFAM" id="SSF53756">
    <property type="entry name" value="UDP-Glycosyltransferase/glycogen phosphorylase"/>
    <property type="match status" value="1"/>
</dbReference>
<dbReference type="RefSeq" id="WP_386776562.1">
    <property type="nucleotide sequence ID" value="NZ_JBHRUG010000044.1"/>
</dbReference>
<protein>
    <submittedName>
        <fullName evidence="2">Glycosyltransferase</fullName>
        <ecNumber evidence="2">2.4.-.-</ecNumber>
    </submittedName>
</protein>
<dbReference type="InterPro" id="IPR001296">
    <property type="entry name" value="Glyco_trans_1"/>
</dbReference>
<dbReference type="Proteomes" id="UP001595579">
    <property type="component" value="Unassembled WGS sequence"/>
</dbReference>
<keyword evidence="3" id="KW-1185">Reference proteome</keyword>
<dbReference type="Pfam" id="PF00534">
    <property type="entry name" value="Glycos_transf_1"/>
    <property type="match status" value="1"/>
</dbReference>
<dbReference type="EMBL" id="JBHRUG010000044">
    <property type="protein sequence ID" value="MFC3285787.1"/>
    <property type="molecule type" value="Genomic_DNA"/>
</dbReference>
<reference evidence="3" key="1">
    <citation type="journal article" date="2019" name="Int. J. Syst. Evol. Microbiol.">
        <title>The Global Catalogue of Microorganisms (GCM) 10K type strain sequencing project: providing services to taxonomists for standard genome sequencing and annotation.</title>
        <authorList>
            <consortium name="The Broad Institute Genomics Platform"/>
            <consortium name="The Broad Institute Genome Sequencing Center for Infectious Disease"/>
            <person name="Wu L."/>
            <person name="Ma J."/>
        </authorList>
    </citation>
    <scope>NUCLEOTIDE SEQUENCE [LARGE SCALE GENOMIC DNA]</scope>
    <source>
        <strain evidence="3">CECT 7698</strain>
    </source>
</reference>
<organism evidence="2 3">
    <name type="scientific">Litchfieldella rifensis</name>
    <dbReference type="NCBI Taxonomy" id="762643"/>
    <lineage>
        <taxon>Bacteria</taxon>
        <taxon>Pseudomonadati</taxon>
        <taxon>Pseudomonadota</taxon>
        <taxon>Gammaproteobacteria</taxon>
        <taxon>Oceanospirillales</taxon>
        <taxon>Halomonadaceae</taxon>
        <taxon>Litchfieldella</taxon>
    </lineage>
</organism>
<evidence type="ECO:0000313" key="3">
    <source>
        <dbReference type="Proteomes" id="UP001595579"/>
    </source>
</evidence>
<dbReference type="GO" id="GO:0016757">
    <property type="term" value="F:glycosyltransferase activity"/>
    <property type="evidence" value="ECO:0007669"/>
    <property type="project" value="UniProtKB-KW"/>
</dbReference>